<dbReference type="InterPro" id="IPR050679">
    <property type="entry name" value="Bact_HTH_transcr_reg"/>
</dbReference>
<keyword evidence="6" id="KW-1185">Reference proteome</keyword>
<dbReference type="KEGG" id="amon:H9L24_06040"/>
<evidence type="ECO:0000256" key="3">
    <source>
        <dbReference type="ARBA" id="ARBA00023163"/>
    </source>
</evidence>
<dbReference type="InterPro" id="IPR036388">
    <property type="entry name" value="WH-like_DNA-bd_sf"/>
</dbReference>
<dbReference type="SMART" id="SM00345">
    <property type="entry name" value="HTH_GNTR"/>
    <property type="match status" value="1"/>
</dbReference>
<evidence type="ECO:0000256" key="2">
    <source>
        <dbReference type="ARBA" id="ARBA00023125"/>
    </source>
</evidence>
<keyword evidence="3" id="KW-0804">Transcription</keyword>
<dbReference type="Pfam" id="PF07702">
    <property type="entry name" value="UTRA"/>
    <property type="match status" value="1"/>
</dbReference>
<name>A0A7H0HIP8_9BURK</name>
<dbReference type="PANTHER" id="PTHR44846:SF17">
    <property type="entry name" value="GNTR-FAMILY TRANSCRIPTIONAL REGULATOR"/>
    <property type="match status" value="1"/>
</dbReference>
<dbReference type="Pfam" id="PF00392">
    <property type="entry name" value="GntR"/>
    <property type="match status" value="1"/>
</dbReference>
<dbReference type="CDD" id="cd07377">
    <property type="entry name" value="WHTH_GntR"/>
    <property type="match status" value="1"/>
</dbReference>
<dbReference type="Proteomes" id="UP000516057">
    <property type="component" value="Chromosome"/>
</dbReference>
<dbReference type="InterPro" id="IPR028978">
    <property type="entry name" value="Chorismate_lyase_/UTRA_dom_sf"/>
</dbReference>
<dbReference type="GO" id="GO:0003677">
    <property type="term" value="F:DNA binding"/>
    <property type="evidence" value="ECO:0007669"/>
    <property type="project" value="UniProtKB-KW"/>
</dbReference>
<dbReference type="SMART" id="SM00866">
    <property type="entry name" value="UTRA"/>
    <property type="match status" value="1"/>
</dbReference>
<evidence type="ECO:0000313" key="6">
    <source>
        <dbReference type="Proteomes" id="UP000516057"/>
    </source>
</evidence>
<evidence type="ECO:0000313" key="5">
    <source>
        <dbReference type="EMBL" id="QNP60414.1"/>
    </source>
</evidence>
<feature type="domain" description="HTH gntR-type" evidence="4">
    <location>
        <begin position="8"/>
        <end position="76"/>
    </location>
</feature>
<protein>
    <submittedName>
        <fullName evidence="5">GntR family transcriptional regulator</fullName>
    </submittedName>
</protein>
<dbReference type="PRINTS" id="PR00035">
    <property type="entry name" value="HTHGNTR"/>
</dbReference>
<keyword evidence="2" id="KW-0238">DNA-binding</keyword>
<dbReference type="RefSeq" id="WP_187737395.1">
    <property type="nucleotide sequence ID" value="NZ_CP060790.1"/>
</dbReference>
<dbReference type="GO" id="GO:0003700">
    <property type="term" value="F:DNA-binding transcription factor activity"/>
    <property type="evidence" value="ECO:0007669"/>
    <property type="project" value="InterPro"/>
</dbReference>
<proteinExistence type="predicted"/>
<sequence>MSDTAAQKPNFSHIARHLTEAITSGHFAIGALLPTELELCKHYGTSRHTVRAALAELQQLGLVSRKKNVGTRVIAAQPRAGFRPSLASVDDLVQFGAEHLRTVQHIGETVAQGPLARELGCQEGTKWLRISSLRLVGEAQTSPIGWTDVYIDPEYQEIGDLVRATPDVLVSALIEARYGRQIAEIHQDIRAFSIEDEAMAKVLGLPLGAPALKIVRRYLDKDGELFEASVSVHPADRFSVSMRLQRSH</sequence>
<dbReference type="GO" id="GO:0045892">
    <property type="term" value="P:negative regulation of DNA-templated transcription"/>
    <property type="evidence" value="ECO:0007669"/>
    <property type="project" value="TreeGrafter"/>
</dbReference>
<gene>
    <name evidence="5" type="ORF">H9L24_06040</name>
</gene>
<dbReference type="InterPro" id="IPR000524">
    <property type="entry name" value="Tscrpt_reg_HTH_GntR"/>
</dbReference>
<dbReference type="PANTHER" id="PTHR44846">
    <property type="entry name" value="MANNOSYL-D-GLYCERATE TRANSPORT/METABOLISM SYSTEM REPRESSOR MNGR-RELATED"/>
    <property type="match status" value="1"/>
</dbReference>
<dbReference type="Gene3D" id="1.10.10.10">
    <property type="entry name" value="Winged helix-like DNA-binding domain superfamily/Winged helix DNA-binding domain"/>
    <property type="match status" value="1"/>
</dbReference>
<dbReference type="SUPFAM" id="SSF64288">
    <property type="entry name" value="Chorismate lyase-like"/>
    <property type="match status" value="1"/>
</dbReference>
<dbReference type="InterPro" id="IPR036390">
    <property type="entry name" value="WH_DNA-bd_sf"/>
</dbReference>
<dbReference type="AlphaFoldDB" id="A0A7H0HIP8"/>
<dbReference type="InterPro" id="IPR011663">
    <property type="entry name" value="UTRA"/>
</dbReference>
<dbReference type="SUPFAM" id="SSF46785">
    <property type="entry name" value="Winged helix' DNA-binding domain"/>
    <property type="match status" value="1"/>
</dbReference>
<dbReference type="PROSITE" id="PS50949">
    <property type="entry name" value="HTH_GNTR"/>
    <property type="match status" value="1"/>
</dbReference>
<dbReference type="Gene3D" id="3.40.1410.10">
    <property type="entry name" value="Chorismate lyase-like"/>
    <property type="match status" value="1"/>
</dbReference>
<accession>A0A7H0HIP8</accession>
<organism evidence="5 6">
    <name type="scientific">Paenacidovorax monticola</name>
    <dbReference type="NCBI Taxonomy" id="1926868"/>
    <lineage>
        <taxon>Bacteria</taxon>
        <taxon>Pseudomonadati</taxon>
        <taxon>Pseudomonadota</taxon>
        <taxon>Betaproteobacteria</taxon>
        <taxon>Burkholderiales</taxon>
        <taxon>Comamonadaceae</taxon>
        <taxon>Paenacidovorax</taxon>
    </lineage>
</organism>
<evidence type="ECO:0000259" key="4">
    <source>
        <dbReference type="PROSITE" id="PS50949"/>
    </source>
</evidence>
<evidence type="ECO:0000256" key="1">
    <source>
        <dbReference type="ARBA" id="ARBA00023015"/>
    </source>
</evidence>
<reference evidence="5 6" key="1">
    <citation type="submission" date="2020-08" db="EMBL/GenBank/DDBJ databases">
        <title>Genome sequence of Acidovorax monticola KACC 19171T.</title>
        <authorList>
            <person name="Hyun D.-W."/>
            <person name="Bae J.-W."/>
        </authorList>
    </citation>
    <scope>NUCLEOTIDE SEQUENCE [LARGE SCALE GENOMIC DNA]</scope>
    <source>
        <strain evidence="5 6">KACC 19171</strain>
    </source>
</reference>
<dbReference type="EMBL" id="CP060790">
    <property type="protein sequence ID" value="QNP60414.1"/>
    <property type="molecule type" value="Genomic_DNA"/>
</dbReference>
<keyword evidence="1" id="KW-0805">Transcription regulation</keyword>